<feature type="compositionally biased region" description="Acidic residues" evidence="1">
    <location>
        <begin position="63"/>
        <end position="98"/>
    </location>
</feature>
<dbReference type="Proteomes" id="UP000187261">
    <property type="component" value="Unassembled WGS sequence"/>
</dbReference>
<feature type="compositionally biased region" description="Acidic residues" evidence="1">
    <location>
        <begin position="43"/>
        <end position="56"/>
    </location>
</feature>
<dbReference type="OrthoDB" id="1274607at2"/>
<proteinExistence type="predicted"/>
<evidence type="ECO:0000313" key="3">
    <source>
        <dbReference type="Proteomes" id="UP000187261"/>
    </source>
</evidence>
<sequence length="98" mass="11496">MIPEDNINEQNRNLKEMNYKSSEDVFNQEKPIPLDENGNPIYDENETNEYDMEMDLDVPGSDADNDSEEIGSEDEENNYWSESDQDDDHEEENDDLLE</sequence>
<accession>A0A1U7PSA7</accession>
<evidence type="ECO:0000256" key="1">
    <source>
        <dbReference type="SAM" id="MobiDB-lite"/>
    </source>
</evidence>
<dbReference type="RefSeq" id="WP_076782495.1">
    <property type="nucleotide sequence ID" value="NZ_FTPU01000009.1"/>
</dbReference>
<dbReference type="AlphaFoldDB" id="A0A1U7PSA7"/>
<keyword evidence="3" id="KW-1185">Reference proteome</keyword>
<protein>
    <submittedName>
        <fullName evidence="2">Uncharacterized protein</fullName>
    </submittedName>
</protein>
<reference evidence="3" key="1">
    <citation type="submission" date="2016-10" db="EMBL/GenBank/DDBJ databases">
        <authorList>
            <person name="Varghese N."/>
            <person name="Submissions S."/>
        </authorList>
    </citation>
    <scope>NUCLEOTIDE SEQUENCE [LARGE SCALE GENOMIC DNA]</scope>
    <source>
        <strain evidence="3">DSM 19482</strain>
    </source>
</reference>
<dbReference type="EMBL" id="FTPU01000009">
    <property type="protein sequence ID" value="SIT96455.1"/>
    <property type="molecule type" value="Genomic_DNA"/>
</dbReference>
<organism evidence="2 3">
    <name type="scientific">Epilithonimonas bovis DSM 19482</name>
    <dbReference type="NCBI Taxonomy" id="1121284"/>
    <lineage>
        <taxon>Bacteria</taxon>
        <taxon>Pseudomonadati</taxon>
        <taxon>Bacteroidota</taxon>
        <taxon>Flavobacteriia</taxon>
        <taxon>Flavobacteriales</taxon>
        <taxon>Weeksellaceae</taxon>
        <taxon>Chryseobacterium group</taxon>
        <taxon>Epilithonimonas</taxon>
    </lineage>
</organism>
<gene>
    <name evidence="2" type="ORF">SAMN05660493_01136</name>
</gene>
<feature type="region of interest" description="Disordered" evidence="1">
    <location>
        <begin position="18"/>
        <end position="98"/>
    </location>
</feature>
<name>A0A1U7PSA7_9FLAO</name>
<evidence type="ECO:0000313" key="2">
    <source>
        <dbReference type="EMBL" id="SIT96455.1"/>
    </source>
</evidence>